<evidence type="ECO:0000313" key="3">
    <source>
        <dbReference type="Proteomes" id="UP000058305"/>
    </source>
</evidence>
<sequence length="190" mass="21049">MLPVELRTERLVLNPLVESDIDAITAYCQDPLFERYLTVPWPYLREHAASFVNELAPAWWASGAEATWALRHEADGPLLGVVSFRMEKHDLGFWIGAEHRGFGYMPEAVSRVADWALNEAIPGLERVGWECIAGNVASARVARKAGFRFTHTAPSSLPDRDGAHPESWFGALDAGVRSIHEDWPAGVAQS</sequence>
<dbReference type="InterPro" id="IPR000182">
    <property type="entry name" value="GNAT_dom"/>
</dbReference>
<dbReference type="EMBL" id="CP014145">
    <property type="protein sequence ID" value="AMB57790.1"/>
    <property type="molecule type" value="Genomic_DNA"/>
</dbReference>
<dbReference type="GO" id="GO:0016747">
    <property type="term" value="F:acyltransferase activity, transferring groups other than amino-acyl groups"/>
    <property type="evidence" value="ECO:0007669"/>
    <property type="project" value="InterPro"/>
</dbReference>
<dbReference type="InterPro" id="IPR016181">
    <property type="entry name" value="Acyl_CoA_acyltransferase"/>
</dbReference>
<reference evidence="3" key="2">
    <citation type="submission" date="2016-01" db="EMBL/GenBank/DDBJ databases">
        <title>First complete genome sequence of a species in the genus Microterricola, an extremophilic cold active enzyme producing strain ERGS5:02 isolated from Sikkim Himalaya.</title>
        <authorList>
            <person name="Kumar R."/>
            <person name="Singh D."/>
            <person name="Swarnkar M.K."/>
        </authorList>
    </citation>
    <scope>NUCLEOTIDE SEQUENCE [LARGE SCALE GENOMIC DNA]</scope>
    <source>
        <strain evidence="3">ERGS5:02</strain>
    </source>
</reference>
<protein>
    <recommendedName>
        <fullName evidence="1">N-acetyltransferase domain-containing protein</fullName>
    </recommendedName>
</protein>
<dbReference type="InterPro" id="IPR051531">
    <property type="entry name" value="N-acetyltransferase"/>
</dbReference>
<dbReference type="Proteomes" id="UP000058305">
    <property type="component" value="Chromosome"/>
</dbReference>
<name>A0A0Y0MHF7_9MICO</name>
<dbReference type="OrthoDB" id="9795188at2"/>
<dbReference type="AlphaFoldDB" id="A0A0Y0MHF7"/>
<dbReference type="RefSeq" id="WP_067225915.1">
    <property type="nucleotide sequence ID" value="NZ_CP014145.1"/>
</dbReference>
<dbReference type="PROSITE" id="PS51186">
    <property type="entry name" value="GNAT"/>
    <property type="match status" value="1"/>
</dbReference>
<accession>A0A0Y0MHF7</accession>
<dbReference type="Gene3D" id="3.40.630.30">
    <property type="match status" value="1"/>
</dbReference>
<gene>
    <name evidence="2" type="ORF">AWU67_01700</name>
</gene>
<evidence type="ECO:0000259" key="1">
    <source>
        <dbReference type="PROSITE" id="PS51186"/>
    </source>
</evidence>
<feature type="domain" description="N-acetyltransferase" evidence="1">
    <location>
        <begin position="11"/>
        <end position="175"/>
    </location>
</feature>
<dbReference type="SUPFAM" id="SSF55729">
    <property type="entry name" value="Acyl-CoA N-acyltransferases (Nat)"/>
    <property type="match status" value="1"/>
</dbReference>
<evidence type="ECO:0000313" key="2">
    <source>
        <dbReference type="EMBL" id="AMB57790.1"/>
    </source>
</evidence>
<organism evidence="2 3">
    <name type="scientific">Microterricola viridarii</name>
    <dbReference type="NCBI Taxonomy" id="412690"/>
    <lineage>
        <taxon>Bacteria</taxon>
        <taxon>Bacillati</taxon>
        <taxon>Actinomycetota</taxon>
        <taxon>Actinomycetes</taxon>
        <taxon>Micrococcales</taxon>
        <taxon>Microbacteriaceae</taxon>
        <taxon>Microterricola</taxon>
    </lineage>
</organism>
<dbReference type="KEGG" id="mvd:AWU67_01700"/>
<reference evidence="2 3" key="1">
    <citation type="journal article" date="2016" name="J. Biotechnol.">
        <title>First complete genome sequence of a species in the genus Microterricola, an extremophilic cold active enzyme producing bacterial strain ERGS5:02 isolated from Sikkim Himalaya.</title>
        <authorList>
            <person name="Himanshu"/>
            <person name="Swarnkar M.K."/>
            <person name="Singh D."/>
            <person name="Kumar R."/>
        </authorList>
    </citation>
    <scope>NUCLEOTIDE SEQUENCE [LARGE SCALE GENOMIC DNA]</scope>
    <source>
        <strain evidence="2 3">ERGS5:02</strain>
    </source>
</reference>
<dbReference type="PANTHER" id="PTHR43792">
    <property type="entry name" value="GNAT FAMILY, PUTATIVE (AFU_ORTHOLOGUE AFUA_3G00765)-RELATED-RELATED"/>
    <property type="match status" value="1"/>
</dbReference>
<dbReference type="Pfam" id="PF13302">
    <property type="entry name" value="Acetyltransf_3"/>
    <property type="match status" value="1"/>
</dbReference>
<keyword evidence="3" id="KW-1185">Reference proteome</keyword>
<proteinExistence type="predicted"/>